<feature type="compositionally biased region" description="Low complexity" evidence="3">
    <location>
        <begin position="1015"/>
        <end position="1026"/>
    </location>
</feature>
<dbReference type="InterPro" id="IPR050177">
    <property type="entry name" value="Lipid_A_modif_metabolic_enz"/>
</dbReference>
<organism evidence="5 6">
    <name type="scientific">Aplysia californica</name>
    <name type="common">California sea hare</name>
    <dbReference type="NCBI Taxonomy" id="6500"/>
    <lineage>
        <taxon>Eukaryota</taxon>
        <taxon>Metazoa</taxon>
        <taxon>Spiralia</taxon>
        <taxon>Lophotrochozoa</taxon>
        <taxon>Mollusca</taxon>
        <taxon>Gastropoda</taxon>
        <taxon>Heterobranchia</taxon>
        <taxon>Euthyneura</taxon>
        <taxon>Tectipleura</taxon>
        <taxon>Aplysiida</taxon>
        <taxon>Aplysioidea</taxon>
        <taxon>Aplysiidae</taxon>
        <taxon>Aplysia</taxon>
    </lineage>
</organism>
<gene>
    <name evidence="6" type="primary">LOC101847324</name>
</gene>
<dbReference type="RefSeq" id="XP_005094948.2">
    <property type="nucleotide sequence ID" value="XM_005094891.3"/>
</dbReference>
<dbReference type="GeneID" id="101847324"/>
<proteinExistence type="inferred from homology"/>
<evidence type="ECO:0000256" key="1">
    <source>
        <dbReference type="ARBA" id="ARBA00009219"/>
    </source>
</evidence>
<feature type="region of interest" description="Disordered" evidence="3">
    <location>
        <begin position="150"/>
        <end position="225"/>
    </location>
</feature>
<feature type="compositionally biased region" description="Basic and acidic residues" evidence="3">
    <location>
        <begin position="155"/>
        <end position="172"/>
    </location>
</feature>
<dbReference type="Pfam" id="PF01073">
    <property type="entry name" value="3Beta_HSD"/>
    <property type="match status" value="1"/>
</dbReference>
<dbReference type="Proteomes" id="UP000694888">
    <property type="component" value="Unplaced"/>
</dbReference>
<dbReference type="Gene3D" id="3.40.50.720">
    <property type="entry name" value="NAD(P)-binding Rossmann-like Domain"/>
    <property type="match status" value="1"/>
</dbReference>
<evidence type="ECO:0000313" key="5">
    <source>
        <dbReference type="Proteomes" id="UP000694888"/>
    </source>
</evidence>
<keyword evidence="2" id="KW-0560">Oxidoreductase</keyword>
<feature type="region of interest" description="Disordered" evidence="3">
    <location>
        <begin position="968"/>
        <end position="1123"/>
    </location>
</feature>
<feature type="region of interest" description="Disordered" evidence="3">
    <location>
        <begin position="243"/>
        <end position="266"/>
    </location>
</feature>
<feature type="compositionally biased region" description="Polar residues" evidence="3">
    <location>
        <begin position="1"/>
        <end position="12"/>
    </location>
</feature>
<feature type="region of interest" description="Disordered" evidence="3">
    <location>
        <begin position="1"/>
        <end position="33"/>
    </location>
</feature>
<dbReference type="PANTHER" id="PTHR43245">
    <property type="entry name" value="BIFUNCTIONAL POLYMYXIN RESISTANCE PROTEIN ARNA"/>
    <property type="match status" value="1"/>
</dbReference>
<dbReference type="PANTHER" id="PTHR43245:SF51">
    <property type="entry name" value="SHORT CHAIN DEHYDROGENASE_REDUCTASE FAMILY 42E, MEMBER 2"/>
    <property type="match status" value="1"/>
</dbReference>
<protein>
    <submittedName>
        <fullName evidence="6">Uncharacterized protein LOC101847324</fullName>
    </submittedName>
</protein>
<feature type="compositionally biased region" description="Polar residues" evidence="3">
    <location>
        <begin position="436"/>
        <end position="454"/>
    </location>
</feature>
<name>A0ABM0JJA8_APLCA</name>
<dbReference type="InterPro" id="IPR002225">
    <property type="entry name" value="3Beta_OHSteriod_DH/Estase"/>
</dbReference>
<feature type="compositionally biased region" description="Polar residues" evidence="3">
    <location>
        <begin position="365"/>
        <end position="374"/>
    </location>
</feature>
<feature type="domain" description="3-beta hydroxysteroid dehydrogenase/isomerase" evidence="4">
    <location>
        <begin position="558"/>
        <end position="827"/>
    </location>
</feature>
<evidence type="ECO:0000256" key="3">
    <source>
        <dbReference type="SAM" id="MobiDB-lite"/>
    </source>
</evidence>
<evidence type="ECO:0000256" key="2">
    <source>
        <dbReference type="ARBA" id="ARBA00023002"/>
    </source>
</evidence>
<keyword evidence="5" id="KW-1185">Reference proteome</keyword>
<evidence type="ECO:0000259" key="4">
    <source>
        <dbReference type="Pfam" id="PF01073"/>
    </source>
</evidence>
<feature type="compositionally biased region" description="Basic and acidic residues" evidence="3">
    <location>
        <begin position="459"/>
        <end position="473"/>
    </location>
</feature>
<evidence type="ECO:0000313" key="6">
    <source>
        <dbReference type="RefSeq" id="XP_005094948.2"/>
    </source>
</evidence>
<feature type="compositionally biased region" description="Polar residues" evidence="3">
    <location>
        <begin position="1072"/>
        <end position="1110"/>
    </location>
</feature>
<accession>A0ABM0JJA8</accession>
<sequence length="1123" mass="120273">MKDQTEAVSSETPGKLDNNYRDNISTDNKNVNNNNLVQNKGIHTENTEAIRSAVPLLQEMDKDSSVGEGSEPFRSVKVSFEESPQILAERRRSVQQMTQNTVPTLITERVDTMSEENTTVKESYFTDKIMDKKEHTNRCISEHDCVLGKGLNESMNDKENESKTFSKLDNGSRKGALTNHSSNSEQPDSPFPGITSRSSERLSSRQNLENCLEEGTSKDESESLSLQQIENNIRSTFTTAAEKGQQFAPGCEQPSSEAEPELAQAQGPPSYESIMAKSMEITDITEITTSSAQQPKEMMTSSTSGQDLIQDGFPRGSSVAVSGQHAVRDQIEKMTRVVTAPGHSHATCNDVINPGQQTDTREGAASTQSTHSAACTQQETLGGHTTTHAPFACSETAGGGFEVPGKPVGEANISHEKEKNSSSKKTTESISVSGGKKNSPNSSAPMTLNQNAQTYGGDGKPHDADSTDEKGGENKNGAKSITNSDTTGSDNAPTNSQGSQRDDGSPSGQGRSTNDDTTRHGSGGDNPGEASGMDGSDVDRSDVDALTADRPADGDVVVVTGGCGFLGQHIVKMLQLKAPHVSEIRVLDLRPFQQRLAYEPVKPIKSLVGSITDADFVTRALRGADCVMHVAGLVSFGTFPDFQNMEKVNVQGTLNVLNASLRQNVPRLLYCSTVDVAVGRQPIRGGDEHSTPRPHKFLFPGYPDTKYHGERLVLAGDTNRRHDGGKLQVISLRANVMYGELDPFYVTSGLKNAKKRKGVLSQVGDGTAMFQQAYAGNTAWAFVCGDLAMREDPMLTGEIFYVPDNTPVQNSFNFMRPYLEARGYRLSDGYLSYPLVHGAVVATEMLVKALSPLVRFSLPTQSYSLEYINTDLYFSGNKARSMLRYEPLYSPSEARTMSLPYYMTVNLDSTTDVDWTPEDAQRALSTPVGNPAERTQEGVPYPVELMPPAGEGADLDLATALASEELPQTPFSSAEVSRQEAKGAGVKEHGQGENSSVGEAAENKTTEASEEGTETQSPSQNTSSSPAQGDTSTSPSQGDASPQSQGDTPSQAREQGDTPSLGQGDISPPPQEDTSPSSTQGGIPSEVQGDTSSPKQGGASQLPQGDSSSPAEDGTSLPPQDDT</sequence>
<feature type="compositionally biased region" description="Polar residues" evidence="3">
    <location>
        <begin position="477"/>
        <end position="499"/>
    </location>
</feature>
<feature type="region of interest" description="Disordered" evidence="3">
    <location>
        <begin position="402"/>
        <end position="541"/>
    </location>
</feature>
<dbReference type="InterPro" id="IPR036291">
    <property type="entry name" value="NAD(P)-bd_dom_sf"/>
</dbReference>
<feature type="compositionally biased region" description="Polar residues" evidence="3">
    <location>
        <begin position="178"/>
        <end position="187"/>
    </location>
</feature>
<feature type="region of interest" description="Disordered" evidence="3">
    <location>
        <begin position="922"/>
        <end position="951"/>
    </location>
</feature>
<dbReference type="SUPFAM" id="SSF51735">
    <property type="entry name" value="NAD(P)-binding Rossmann-fold domains"/>
    <property type="match status" value="1"/>
</dbReference>
<reference evidence="6" key="1">
    <citation type="submission" date="2025-08" db="UniProtKB">
        <authorList>
            <consortium name="RefSeq"/>
        </authorList>
    </citation>
    <scope>IDENTIFICATION</scope>
</reference>
<comment type="similarity">
    <text evidence="1">Belongs to the 3-beta-HSD family.</text>
</comment>
<feature type="compositionally biased region" description="Basic and acidic residues" evidence="3">
    <location>
        <begin position="977"/>
        <end position="991"/>
    </location>
</feature>
<feature type="compositionally biased region" description="Polar residues" evidence="3">
    <location>
        <begin position="1027"/>
        <end position="1061"/>
    </location>
</feature>
<feature type="region of interest" description="Disordered" evidence="3">
    <location>
        <begin position="341"/>
        <end position="374"/>
    </location>
</feature>
<feature type="compositionally biased region" description="Basic and acidic residues" evidence="3">
    <location>
        <begin position="413"/>
        <end position="427"/>
    </location>
</feature>